<dbReference type="Gene3D" id="1.25.40.20">
    <property type="entry name" value="Ankyrin repeat-containing domain"/>
    <property type="match status" value="1"/>
</dbReference>
<evidence type="ECO:0000259" key="3">
    <source>
        <dbReference type="Pfam" id="PF20253"/>
    </source>
</evidence>
<gene>
    <name evidence="4" type="ORF">F444_09545</name>
</gene>
<dbReference type="PROSITE" id="PS50088">
    <property type="entry name" value="ANK_REPEAT"/>
    <property type="match status" value="1"/>
</dbReference>
<dbReference type="Pfam" id="PF20253">
    <property type="entry name" value="DUF6604"/>
    <property type="match status" value="1"/>
</dbReference>
<dbReference type="PANTHER" id="PTHR38795:SF1">
    <property type="entry name" value="DUF6604 DOMAIN-CONTAINING PROTEIN"/>
    <property type="match status" value="1"/>
</dbReference>
<feature type="compositionally biased region" description="Polar residues" evidence="2">
    <location>
        <begin position="1003"/>
        <end position="1020"/>
    </location>
</feature>
<dbReference type="Proteomes" id="UP000028582">
    <property type="component" value="Unassembled WGS sequence"/>
</dbReference>
<evidence type="ECO:0000313" key="5">
    <source>
        <dbReference type="Proteomes" id="UP000028582"/>
    </source>
</evidence>
<dbReference type="AlphaFoldDB" id="A0A081A7D4"/>
<dbReference type="InterPro" id="IPR046539">
    <property type="entry name" value="DUF6604"/>
</dbReference>
<evidence type="ECO:0000313" key="4">
    <source>
        <dbReference type="EMBL" id="ETO74795.1"/>
    </source>
</evidence>
<dbReference type="SUPFAM" id="SSF48403">
    <property type="entry name" value="Ankyrin repeat"/>
    <property type="match status" value="1"/>
</dbReference>
<dbReference type="InterPro" id="IPR036770">
    <property type="entry name" value="Ankyrin_rpt-contain_sf"/>
</dbReference>
<dbReference type="PANTHER" id="PTHR38795">
    <property type="entry name" value="DUF6604 DOMAIN-CONTAINING PROTEIN"/>
    <property type="match status" value="1"/>
</dbReference>
<proteinExistence type="predicted"/>
<reference evidence="4 5" key="1">
    <citation type="submission" date="2013-11" db="EMBL/GenBank/DDBJ databases">
        <title>The Genome Sequence of Phytophthora parasitica P1976.</title>
        <authorList>
            <consortium name="The Broad Institute Genomics Platform"/>
            <person name="Russ C."/>
            <person name="Tyler B."/>
            <person name="Panabieres F."/>
            <person name="Shan W."/>
            <person name="Tripathy S."/>
            <person name="Grunwald N."/>
            <person name="Machado M."/>
            <person name="Johnson C.S."/>
            <person name="Walker B."/>
            <person name="Young S."/>
            <person name="Zeng Q."/>
            <person name="Gargeya S."/>
            <person name="Fitzgerald M."/>
            <person name="Haas B."/>
            <person name="Abouelleil A."/>
            <person name="Allen A.W."/>
            <person name="Alvarado L."/>
            <person name="Arachchi H.M."/>
            <person name="Berlin A.M."/>
            <person name="Chapman S.B."/>
            <person name="Gainer-Dewar J."/>
            <person name="Goldberg J."/>
            <person name="Griggs A."/>
            <person name="Gujja S."/>
            <person name="Hansen M."/>
            <person name="Howarth C."/>
            <person name="Imamovic A."/>
            <person name="Ireland A."/>
            <person name="Larimer J."/>
            <person name="McCowan C."/>
            <person name="Murphy C."/>
            <person name="Pearson M."/>
            <person name="Poon T.W."/>
            <person name="Priest M."/>
            <person name="Roberts A."/>
            <person name="Saif S."/>
            <person name="Shea T."/>
            <person name="Sisk P."/>
            <person name="Sykes S."/>
            <person name="Wortman J."/>
            <person name="Nusbaum C."/>
            <person name="Birren B."/>
        </authorList>
    </citation>
    <scope>NUCLEOTIDE SEQUENCE [LARGE SCALE GENOMIC DNA]</scope>
    <source>
        <strain evidence="4 5">P1976</strain>
    </source>
</reference>
<keyword evidence="1" id="KW-0040">ANK repeat</keyword>
<feature type="repeat" description="ANK" evidence="1">
    <location>
        <begin position="887"/>
        <end position="919"/>
    </location>
</feature>
<evidence type="ECO:0000256" key="2">
    <source>
        <dbReference type="SAM" id="MobiDB-lite"/>
    </source>
</evidence>
<feature type="compositionally biased region" description="Basic residues" evidence="2">
    <location>
        <begin position="987"/>
        <end position="1000"/>
    </location>
</feature>
<comment type="caution">
    <text evidence="4">The sequence shown here is derived from an EMBL/GenBank/DDBJ whole genome shotgun (WGS) entry which is preliminary data.</text>
</comment>
<feature type="region of interest" description="Disordered" evidence="2">
    <location>
        <begin position="957"/>
        <end position="1041"/>
    </location>
</feature>
<organism evidence="4 5">
    <name type="scientific">Phytophthora nicotianae P1976</name>
    <dbReference type="NCBI Taxonomy" id="1317066"/>
    <lineage>
        <taxon>Eukaryota</taxon>
        <taxon>Sar</taxon>
        <taxon>Stramenopiles</taxon>
        <taxon>Oomycota</taxon>
        <taxon>Peronosporomycetes</taxon>
        <taxon>Peronosporales</taxon>
        <taxon>Peronosporaceae</taxon>
        <taxon>Phytophthora</taxon>
    </lineage>
</organism>
<evidence type="ECO:0000256" key="1">
    <source>
        <dbReference type="PROSITE-ProRule" id="PRU00023"/>
    </source>
</evidence>
<feature type="domain" description="DUF6604" evidence="3">
    <location>
        <begin position="11"/>
        <end position="226"/>
    </location>
</feature>
<dbReference type="InterPro" id="IPR002110">
    <property type="entry name" value="Ankyrin_rpt"/>
</dbReference>
<dbReference type="EMBL" id="ANJA01001755">
    <property type="protein sequence ID" value="ETO74795.1"/>
    <property type="molecule type" value="Genomic_DNA"/>
</dbReference>
<accession>A0A081A7D4</accession>
<dbReference type="OrthoDB" id="100126at2759"/>
<name>A0A081A7D4_PHYNI</name>
<protein>
    <recommendedName>
        <fullName evidence="3">DUF6604 domain-containing protein</fullName>
    </recommendedName>
</protein>
<sequence>MSSFPVGKYARYKRATAYFLGWLVRAGSRDGDGKHFQLDTFDVVVNEIAAGRSTLTNKLLQELPKALTACQCAIHLREHVASFFPEHDEGQAGHQHFVQQLRNWHKILKGAAVGRPQTALQSESPDCDNYYEVLDVDDDYLPDEDSYLAKGGLPKTTTFDRNRLLEEAFANEMKMEVVCFFTELDELMQGVCKVYGEVKREERTLIEATVVAKLAVDSASALTAQLQLKYPAFRTSEDVYNVVRNIDPDKFRQRMATIHTKYLTDLQDSLLNGDEAIPYITGMFLVDFLSVGTTLASFLTALPMDSTKSIKFPTGCFGEVYNEDRTPHYVLLPDPSKTNVFLLQQLPLLHKTIMEKKITTGSAYDSSAPMDSFMLLMEKYFTTREVTVPLVFACICWMKSVAALQGDTGLGRNASLTFQHSTKLMRKIEATVATGSVRKAHKKSNDVLQLCADEIKRSSGLRYLSRANPLLAGLTMLDHHFKYLHMASEILLVTSRFRSFGHVYNALVKEGFLDHIPFLDDILEVYSEMIFTPSRGAAKRGSYYRTLLLSVDLRSSSVDAACRGEDLSAGNENFKKRKVFHLSDLSETYRLMVQNDKSGLKHASWASILDSAANICSKEIFDTRVLSRDLLKLNDKLANVYSELCRELKGGERIIEDVVSDQNQHQQKAEDGVIMVLLQILDTLQSNGGYGAPDLCKQAAAVVRKAFVTSAMVVGEKYFILPSQPDLVTQEYGYQSFKSRAADCNREKVFAELMSMLRNSNGPLTGSDLSYLKAKVKKDPELLEKTSTGTCTLENDTKDGGGLCTLFHQAAAGSAHDAELVEWMIQMGVLALQPTLHCRSKEVTCSNVRLPNAMAVHSAAMAGYEDIVQIILEADQFADLNTPTLHTKETLAHLAVKHGHRRLLNTLVWFGADLLVRDGRGRRVCDMAEDADWARDIAAYTAQSHRNIFNRTGNRESVLQEKERRRKLASVRRDEQDSNVPELSITKKPKKRSSKKKTKTSKGNTGQMTMPTGTTNSLFETKSHLLEGLRTLPRPSSSRCC</sequence>